<keyword evidence="4" id="KW-1185">Reference proteome</keyword>
<dbReference type="PANTHER" id="PTHR47843:SF5">
    <property type="entry name" value="BTB_POZ DOMAIN PROTEIN"/>
    <property type="match status" value="1"/>
</dbReference>
<dbReference type="Proteomes" id="UP001492380">
    <property type="component" value="Unassembled WGS sequence"/>
</dbReference>
<evidence type="ECO:0000313" key="3">
    <source>
        <dbReference type="EMBL" id="KAK8230739.1"/>
    </source>
</evidence>
<evidence type="ECO:0000313" key="4">
    <source>
        <dbReference type="Proteomes" id="UP001492380"/>
    </source>
</evidence>
<reference evidence="3 4" key="1">
    <citation type="submission" date="2024-04" db="EMBL/GenBank/DDBJ databases">
        <title>Phyllosticta paracitricarpa is synonymous to the EU quarantine fungus P. citricarpa based on phylogenomic analyses.</title>
        <authorList>
            <consortium name="Lawrence Berkeley National Laboratory"/>
            <person name="Van Ingen-Buijs V.A."/>
            <person name="Van Westerhoven A.C."/>
            <person name="Haridas S."/>
            <person name="Skiadas P."/>
            <person name="Martin F."/>
            <person name="Groenewald J.Z."/>
            <person name="Crous P.W."/>
            <person name="Seidl M.F."/>
        </authorList>
    </citation>
    <scope>NUCLEOTIDE SEQUENCE [LARGE SCALE GENOMIC DNA]</scope>
    <source>
        <strain evidence="3 4">CBS 123374</strain>
    </source>
</reference>
<proteinExistence type="predicted"/>
<feature type="region of interest" description="Disordered" evidence="1">
    <location>
        <begin position="1"/>
        <end position="25"/>
    </location>
</feature>
<dbReference type="InterPro" id="IPR000210">
    <property type="entry name" value="BTB/POZ_dom"/>
</dbReference>
<protein>
    <recommendedName>
        <fullName evidence="2">BTB domain-containing protein</fullName>
    </recommendedName>
</protein>
<dbReference type="SMART" id="SM00225">
    <property type="entry name" value="BTB"/>
    <property type="match status" value="1"/>
</dbReference>
<sequence>MDEEKQRDDQSLSTQAVDECSDGQVSSAPLLDVEPRLENRGNYSYLQSGQYSDLTIVDRAGRRWQVHKIIVCSECEFFANAIKGGFKEAETGVIELPNDDPAAVRALLEYIYAKDYNIIRAAELNYILMFHVEVYIIGEIYNMPDLKDLAFSHIVRMMVCIEPGCYMVVPIVKRIYESTPESDRRIRDFLLDVSFAHIHGLLVMKKFLNVMVEYPAFRRGIAQGVLQGQERIDCYGCDYITRRSRKR</sequence>
<comment type="caution">
    <text evidence="3">The sequence shown here is derived from an EMBL/GenBank/DDBJ whole genome shotgun (WGS) entry which is preliminary data.</text>
</comment>
<dbReference type="Pfam" id="PF00651">
    <property type="entry name" value="BTB"/>
    <property type="match status" value="1"/>
</dbReference>
<organism evidence="3 4">
    <name type="scientific">Phyllosticta capitalensis</name>
    <dbReference type="NCBI Taxonomy" id="121624"/>
    <lineage>
        <taxon>Eukaryota</taxon>
        <taxon>Fungi</taxon>
        <taxon>Dikarya</taxon>
        <taxon>Ascomycota</taxon>
        <taxon>Pezizomycotina</taxon>
        <taxon>Dothideomycetes</taxon>
        <taxon>Dothideomycetes incertae sedis</taxon>
        <taxon>Botryosphaeriales</taxon>
        <taxon>Phyllostictaceae</taxon>
        <taxon>Phyllosticta</taxon>
    </lineage>
</organism>
<evidence type="ECO:0000256" key="1">
    <source>
        <dbReference type="SAM" id="MobiDB-lite"/>
    </source>
</evidence>
<dbReference type="PANTHER" id="PTHR47843">
    <property type="entry name" value="BTB DOMAIN-CONTAINING PROTEIN-RELATED"/>
    <property type="match status" value="1"/>
</dbReference>
<dbReference type="SUPFAM" id="SSF54695">
    <property type="entry name" value="POZ domain"/>
    <property type="match status" value="1"/>
</dbReference>
<name>A0ABR1YIQ7_9PEZI</name>
<gene>
    <name evidence="3" type="ORF">HDK90DRAFT_535616</name>
</gene>
<dbReference type="Gene3D" id="3.30.710.10">
    <property type="entry name" value="Potassium Channel Kv1.1, Chain A"/>
    <property type="match status" value="1"/>
</dbReference>
<feature type="compositionally biased region" description="Basic and acidic residues" evidence="1">
    <location>
        <begin position="1"/>
        <end position="10"/>
    </location>
</feature>
<dbReference type="PROSITE" id="PS50097">
    <property type="entry name" value="BTB"/>
    <property type="match status" value="1"/>
</dbReference>
<dbReference type="EMBL" id="JBBWRZ010000008">
    <property type="protein sequence ID" value="KAK8230739.1"/>
    <property type="molecule type" value="Genomic_DNA"/>
</dbReference>
<accession>A0ABR1YIQ7</accession>
<feature type="domain" description="BTB" evidence="2">
    <location>
        <begin position="52"/>
        <end position="120"/>
    </location>
</feature>
<dbReference type="InterPro" id="IPR011333">
    <property type="entry name" value="SKP1/BTB/POZ_sf"/>
</dbReference>
<evidence type="ECO:0000259" key="2">
    <source>
        <dbReference type="PROSITE" id="PS50097"/>
    </source>
</evidence>
<dbReference type="CDD" id="cd18186">
    <property type="entry name" value="BTB_POZ_ZBTB_KLHL-like"/>
    <property type="match status" value="1"/>
</dbReference>